<evidence type="ECO:0000256" key="4">
    <source>
        <dbReference type="ARBA" id="ARBA00023125"/>
    </source>
</evidence>
<evidence type="ECO:0000256" key="2">
    <source>
        <dbReference type="ARBA" id="ARBA00010961"/>
    </source>
</evidence>
<dbReference type="GO" id="GO:0003677">
    <property type="term" value="F:DNA binding"/>
    <property type="evidence" value="ECO:0007669"/>
    <property type="project" value="UniProtKB-UniRule"/>
</dbReference>
<dbReference type="NCBIfam" id="NF033543">
    <property type="entry name" value="transpos_IS256"/>
    <property type="match status" value="1"/>
</dbReference>
<dbReference type="RefSeq" id="WP_075071106.1">
    <property type="nucleotide sequence ID" value="NZ_LGCM01000036.1"/>
</dbReference>
<keyword evidence="6" id="KW-0814">Transposable element</keyword>
<evidence type="ECO:0000313" key="7">
    <source>
        <dbReference type="EMBL" id="KPL81731.1"/>
    </source>
</evidence>
<protein>
    <recommendedName>
        <fullName evidence="6">Mutator family transposase</fullName>
    </recommendedName>
</protein>
<dbReference type="Pfam" id="PF00872">
    <property type="entry name" value="Transposase_mut"/>
    <property type="match status" value="1"/>
</dbReference>
<dbReference type="EMBL" id="LGCM01000036">
    <property type="protein sequence ID" value="KPL81731.1"/>
    <property type="molecule type" value="Genomic_DNA"/>
</dbReference>
<reference evidence="7 8" key="1">
    <citation type="submission" date="2015-07" db="EMBL/GenBank/DDBJ databases">
        <title>Genome sequence of Levilinea saccharolytica DSM 16555.</title>
        <authorList>
            <person name="Hemp J."/>
            <person name="Ward L.M."/>
            <person name="Pace L.A."/>
            <person name="Fischer W.W."/>
        </authorList>
    </citation>
    <scope>NUCLEOTIDE SEQUENCE [LARGE SCALE GENOMIC DNA]</scope>
    <source>
        <strain evidence="7 8">KIBI-1</strain>
    </source>
</reference>
<proteinExistence type="inferred from homology"/>
<evidence type="ECO:0000313" key="8">
    <source>
        <dbReference type="Proteomes" id="UP000050501"/>
    </source>
</evidence>
<dbReference type="PANTHER" id="PTHR33217:SF7">
    <property type="entry name" value="TRANSPOSASE FOR INSERTION SEQUENCE ELEMENT IS1081"/>
    <property type="match status" value="1"/>
</dbReference>
<keyword evidence="4 6" id="KW-0238">DNA-binding</keyword>
<evidence type="ECO:0000256" key="1">
    <source>
        <dbReference type="ARBA" id="ARBA00002190"/>
    </source>
</evidence>
<comment type="caution">
    <text evidence="7">The sequence shown here is derived from an EMBL/GenBank/DDBJ whole genome shotgun (WGS) entry which is preliminary data.</text>
</comment>
<keyword evidence="3 6" id="KW-0815">Transposition</keyword>
<accession>A0A0P6YHE1</accession>
<evidence type="ECO:0000256" key="5">
    <source>
        <dbReference type="ARBA" id="ARBA00023172"/>
    </source>
</evidence>
<comment type="function">
    <text evidence="1 6">Required for the transposition of the insertion element.</text>
</comment>
<organism evidence="7 8">
    <name type="scientific">Levilinea saccharolytica</name>
    <dbReference type="NCBI Taxonomy" id="229921"/>
    <lineage>
        <taxon>Bacteria</taxon>
        <taxon>Bacillati</taxon>
        <taxon>Chloroflexota</taxon>
        <taxon>Anaerolineae</taxon>
        <taxon>Anaerolineales</taxon>
        <taxon>Anaerolineaceae</taxon>
        <taxon>Levilinea</taxon>
    </lineage>
</organism>
<name>A0A0P6YHE1_9CHLR</name>
<comment type="similarity">
    <text evidence="2 6">Belongs to the transposase mutator family.</text>
</comment>
<dbReference type="Proteomes" id="UP000050501">
    <property type="component" value="Unassembled WGS sequence"/>
</dbReference>
<evidence type="ECO:0000256" key="6">
    <source>
        <dbReference type="RuleBase" id="RU365089"/>
    </source>
</evidence>
<dbReference type="PATRIC" id="fig|229921.5.peg.3374"/>
<dbReference type="AlphaFoldDB" id="A0A0P6YHE1"/>
<dbReference type="PANTHER" id="PTHR33217">
    <property type="entry name" value="TRANSPOSASE FOR INSERTION SEQUENCE ELEMENT IS1081"/>
    <property type="match status" value="1"/>
</dbReference>
<keyword evidence="8" id="KW-1185">Reference proteome</keyword>
<sequence>MTYTNDCTLPAELLEQIASQGFDALPELIRIVINTAMQAERQKYLRAAPFEHSPERQGHANGYKPKTVKTRLGEITFDIPQVREGGFYPEALEKGLRSERALRLALAEMYVQGVSTRKVAAITEQLCGTEMSSTQVSRAAALLDETLAAWRKRPLGEMVYLFLDARYEKVRQDGQIRDAAILIASGVDPAGKRRILGVSVSLSEQEVHWRAFLQSLVGRGLGGVQLIVSDDHAGLKAARQAVFGGIAWQRCQFHLQQNAQAYVPRKELQAEVANDIRIIFNAPDRATAEQYLAKTVQKYAKTASRLADWMEKNIPEGLTVFSFPADHRRRLRTTNGLERVNKEVHRRTQVVSIFPNEASCLRLISAVLMEIDEEWQTGKVYLSMFNS</sequence>
<dbReference type="GO" id="GO:0004803">
    <property type="term" value="F:transposase activity"/>
    <property type="evidence" value="ECO:0007669"/>
    <property type="project" value="UniProtKB-UniRule"/>
</dbReference>
<dbReference type="InterPro" id="IPR001207">
    <property type="entry name" value="Transposase_mutator"/>
</dbReference>
<gene>
    <name evidence="7" type="ORF">ADN01_09810</name>
</gene>
<keyword evidence="5 6" id="KW-0233">DNA recombination</keyword>
<evidence type="ECO:0000256" key="3">
    <source>
        <dbReference type="ARBA" id="ARBA00022578"/>
    </source>
</evidence>
<dbReference type="GO" id="GO:0006313">
    <property type="term" value="P:DNA transposition"/>
    <property type="evidence" value="ECO:0007669"/>
    <property type="project" value="UniProtKB-UniRule"/>
</dbReference>